<keyword evidence="2" id="KW-1185">Reference proteome</keyword>
<dbReference type="InterPro" id="IPR036249">
    <property type="entry name" value="Thioredoxin-like_sf"/>
</dbReference>
<dbReference type="OrthoDB" id="25064at10239"/>
<dbReference type="Gene3D" id="3.40.30.10">
    <property type="entry name" value="Glutaredoxin"/>
    <property type="match status" value="1"/>
</dbReference>
<dbReference type="GeneID" id="4238990"/>
<accession>Q0QZ03</accession>
<sequence length="58" mass="6916">MQHYDFKFVEYKLDRDFTREGFYEQFGQGATFPQVVENNKNLGGCTETVKYLKEQNLL</sequence>
<evidence type="ECO:0000313" key="2">
    <source>
        <dbReference type="Proteomes" id="UP000000909"/>
    </source>
</evidence>
<organismHost>
    <name type="scientific">Synechococcus</name>
    <dbReference type="NCBI Taxonomy" id="1129"/>
</organismHost>
<evidence type="ECO:0000313" key="1">
    <source>
        <dbReference type="EMBL" id="ABA47192.1"/>
    </source>
</evidence>
<proteinExistence type="predicted"/>
<reference evidence="1 2" key="1">
    <citation type="journal article" date="2007" name="Environ. Microbiol.">
        <title>Genomic and structural analysis of Syn9, a cyanophage infecting marine Prochlorococcus and Synechococcus.</title>
        <authorList>
            <person name="Weigele P.R."/>
            <person name="Pope W.H."/>
            <person name="Pedulla M.L."/>
            <person name="Houtz J.M."/>
            <person name="Smith A.L."/>
            <person name="Conway J.F."/>
            <person name="King J."/>
            <person name="Hatfull G.F."/>
            <person name="Lawrence J.G."/>
            <person name="Hendrix R.W."/>
        </authorList>
    </citation>
    <scope>NUCLEOTIDE SEQUENCE</scope>
</reference>
<dbReference type="SUPFAM" id="SSF52833">
    <property type="entry name" value="Thioredoxin-like"/>
    <property type="match status" value="1"/>
</dbReference>
<dbReference type="KEGG" id="vg:4238990"/>
<dbReference type="Proteomes" id="UP000000909">
    <property type="component" value="Segment"/>
</dbReference>
<organism evidence="1 2">
    <name type="scientific">Synechococcus phage syn9</name>
    <dbReference type="NCBI Taxonomy" id="382359"/>
    <lineage>
        <taxon>Viruses</taxon>
        <taxon>Duplodnaviria</taxon>
        <taxon>Heunggongvirae</taxon>
        <taxon>Uroviricota</taxon>
        <taxon>Caudoviricetes</taxon>
        <taxon>Pantevenvirales</taxon>
        <taxon>Kyanoviridae</taxon>
        <taxon>Ormenosvirus</taxon>
        <taxon>Ormenosvirus syn9</taxon>
    </lineage>
</organism>
<dbReference type="RefSeq" id="YP_717892.1">
    <property type="nucleotide sequence ID" value="NC_008296.2"/>
</dbReference>
<dbReference type="EMBL" id="DQ149023">
    <property type="protein sequence ID" value="ABA47192.1"/>
    <property type="molecule type" value="Genomic_DNA"/>
</dbReference>
<protein>
    <submittedName>
        <fullName evidence="1">Glutaredoxin</fullName>
    </submittedName>
</protein>
<name>Q0QZ03_BPSYS</name>